<evidence type="ECO:0000313" key="1">
    <source>
        <dbReference type="EMBL" id="KAB7323656.1"/>
    </source>
</evidence>
<dbReference type="EMBL" id="WDRV01000002">
    <property type="protein sequence ID" value="KAB7323656.1"/>
    <property type="molecule type" value="Genomic_DNA"/>
</dbReference>
<comment type="caution">
    <text evidence="1">The sequence shown here is derived from an EMBL/GenBank/DDBJ whole genome shotgun (WGS) entry which is preliminary data.</text>
</comment>
<protein>
    <submittedName>
        <fullName evidence="1">Uncharacterized protein</fullName>
    </submittedName>
</protein>
<dbReference type="AlphaFoldDB" id="A0A6I1CZY7"/>
<proteinExistence type="predicted"/>
<accession>A0A6I1CZY7</accession>
<gene>
    <name evidence="1" type="ORF">GBB65_02670</name>
</gene>
<dbReference type="Proteomes" id="UP000451234">
    <property type="component" value="Unassembled WGS sequence"/>
</dbReference>
<organism evidence="1 2">
    <name type="scientific">Bifidobacterium longum</name>
    <dbReference type="NCBI Taxonomy" id="216816"/>
    <lineage>
        <taxon>Bacteria</taxon>
        <taxon>Bacillati</taxon>
        <taxon>Actinomycetota</taxon>
        <taxon>Actinomycetes</taxon>
        <taxon>Bifidobacteriales</taxon>
        <taxon>Bifidobacteriaceae</taxon>
        <taxon>Bifidobacterium</taxon>
    </lineage>
</organism>
<reference evidence="1 2" key="1">
    <citation type="journal article" date="2019" name="Nat. Med.">
        <title>A library of human gut bacterial isolates paired with longitudinal multiomics data enables mechanistic microbiome research.</title>
        <authorList>
            <person name="Poyet M."/>
            <person name="Groussin M."/>
            <person name="Gibbons S.M."/>
            <person name="Avila-Pacheco J."/>
            <person name="Jiang X."/>
            <person name="Kearney S.M."/>
            <person name="Perrotta A.R."/>
            <person name="Berdy B."/>
            <person name="Zhao S."/>
            <person name="Lieberman T.D."/>
            <person name="Swanson P.K."/>
            <person name="Smith M."/>
            <person name="Roesemann S."/>
            <person name="Alexander J.E."/>
            <person name="Rich S.A."/>
            <person name="Livny J."/>
            <person name="Vlamakis H."/>
            <person name="Clish C."/>
            <person name="Bullock K."/>
            <person name="Deik A."/>
            <person name="Scott J."/>
            <person name="Pierce K.A."/>
            <person name="Xavier R.J."/>
            <person name="Alm E.J."/>
        </authorList>
    </citation>
    <scope>NUCLEOTIDE SEQUENCE [LARGE SCALE GENOMIC DNA]</scope>
    <source>
        <strain evidence="1 2">BIOML-A75</strain>
    </source>
</reference>
<evidence type="ECO:0000313" key="2">
    <source>
        <dbReference type="Proteomes" id="UP000451234"/>
    </source>
</evidence>
<name>A0A6I1CZY7_BIFLN</name>
<sequence length="86" mass="9606">MSIISSEADSIYESSAMPGHPDLMRLLYDSDDLREAYEQGASRQPTEEEIEAAIGEVRKFIALPGGYLENIIRIAFNAARRKATEE</sequence>